<dbReference type="AlphaFoldDB" id="A0A1T5FAY1"/>
<dbReference type="Pfam" id="PF02321">
    <property type="entry name" value="OEP"/>
    <property type="match status" value="2"/>
</dbReference>
<name>A0A1T5FAY1_9SPHI</name>
<dbReference type="GO" id="GO:0015562">
    <property type="term" value="F:efflux transmembrane transporter activity"/>
    <property type="evidence" value="ECO:0007669"/>
    <property type="project" value="InterPro"/>
</dbReference>
<keyword evidence="3" id="KW-0732">Signal</keyword>
<feature type="chain" id="PRO_5012752722" evidence="3">
    <location>
        <begin position="25"/>
        <end position="435"/>
    </location>
</feature>
<dbReference type="Gene3D" id="1.20.1600.10">
    <property type="entry name" value="Outer membrane efflux proteins (OEP)"/>
    <property type="match status" value="1"/>
</dbReference>
<gene>
    <name evidence="4" type="ORF">SAMN05660226_03888</name>
</gene>
<evidence type="ECO:0000256" key="3">
    <source>
        <dbReference type="SAM" id="SignalP"/>
    </source>
</evidence>
<dbReference type="PANTHER" id="PTHR30203">
    <property type="entry name" value="OUTER MEMBRANE CATION EFFLUX PROTEIN"/>
    <property type="match status" value="1"/>
</dbReference>
<dbReference type="EMBL" id="FUYS01000014">
    <property type="protein sequence ID" value="SKB93319.1"/>
    <property type="molecule type" value="Genomic_DNA"/>
</dbReference>
<evidence type="ECO:0000256" key="1">
    <source>
        <dbReference type="ARBA" id="ARBA00007613"/>
    </source>
</evidence>
<protein>
    <submittedName>
        <fullName evidence="4">Outer membrane protein, cobalt-zinc-cadmium efflux system</fullName>
    </submittedName>
</protein>
<feature type="signal peptide" evidence="3">
    <location>
        <begin position="1"/>
        <end position="24"/>
    </location>
</feature>
<proteinExistence type="inferred from homology"/>
<feature type="coiled-coil region" evidence="2">
    <location>
        <begin position="155"/>
        <end position="182"/>
    </location>
</feature>
<dbReference type="SUPFAM" id="SSF56954">
    <property type="entry name" value="Outer membrane efflux proteins (OEP)"/>
    <property type="match status" value="1"/>
</dbReference>
<evidence type="ECO:0000313" key="5">
    <source>
        <dbReference type="Proteomes" id="UP000190541"/>
    </source>
</evidence>
<dbReference type="Proteomes" id="UP000190541">
    <property type="component" value="Unassembled WGS sequence"/>
</dbReference>
<dbReference type="PANTHER" id="PTHR30203:SF23">
    <property type="entry name" value="OUTER MEMBRANE EFFLUX PROTEIN"/>
    <property type="match status" value="1"/>
</dbReference>
<accession>A0A1T5FAY1</accession>
<evidence type="ECO:0000313" key="4">
    <source>
        <dbReference type="EMBL" id="SKB93319.1"/>
    </source>
</evidence>
<reference evidence="4 5" key="1">
    <citation type="submission" date="2017-02" db="EMBL/GenBank/DDBJ databases">
        <authorList>
            <person name="Peterson S.W."/>
        </authorList>
    </citation>
    <scope>NUCLEOTIDE SEQUENCE [LARGE SCALE GENOMIC DNA]</scope>
    <source>
        <strain evidence="4 5">DSM 22899</strain>
    </source>
</reference>
<keyword evidence="2" id="KW-0175">Coiled coil</keyword>
<keyword evidence="5" id="KW-1185">Reference proteome</keyword>
<evidence type="ECO:0000256" key="2">
    <source>
        <dbReference type="SAM" id="Coils"/>
    </source>
</evidence>
<dbReference type="OrthoDB" id="9791261at2"/>
<dbReference type="InterPro" id="IPR003423">
    <property type="entry name" value="OMP_efflux"/>
</dbReference>
<dbReference type="InterPro" id="IPR010131">
    <property type="entry name" value="MdtP/NodT-like"/>
</dbReference>
<dbReference type="STRING" id="623280.SAMN05660226_03888"/>
<organism evidence="4 5">
    <name type="scientific">Parapedobacter luteus</name>
    <dbReference type="NCBI Taxonomy" id="623280"/>
    <lineage>
        <taxon>Bacteria</taxon>
        <taxon>Pseudomonadati</taxon>
        <taxon>Bacteroidota</taxon>
        <taxon>Sphingobacteriia</taxon>
        <taxon>Sphingobacteriales</taxon>
        <taxon>Sphingobacteriaceae</taxon>
        <taxon>Parapedobacter</taxon>
    </lineage>
</organism>
<comment type="similarity">
    <text evidence="1">Belongs to the outer membrane factor (OMF) (TC 1.B.17) family.</text>
</comment>
<sequence>MRRYCMRTYLYSVVVALCCLTADARGQSSADTLVISRAEAEAVFLQRNLQLLAGKLEIDEAKAKVIQAKLWPNPTLSIGEINLWSNAGAEALGRLFGTWGNHAQVAVDIEQLIQTAGKRKKMIAIEETGAAIAERNFEDLLRSLKVEFRSQLAQLYNTQQRMKVYEEVLNQLRRLLNGYERQVAQGNVSRSEYMRLKASEVELMKVIDDIRKENGVAQRSLKTLMGIPQQGMLVLADEHLPEIPTAAIQMLDAGTVQEWAQAHSAELAAIELGATFAEHELSYERAQRVPDLTLSAGYDRGGNIMRDFIGLGLSIDIPFFHRNQGNIKAAQARLEQSRLRAEDKKNEVAGMAIQAWKDLLAIIARKEYVGAQYDEDMGKLLAGYHNSFAQRHISLLEYLDFLEAYLATKDILLDTDTELLSQYETLRYHVGDQLP</sequence>